<organism evidence="2">
    <name type="scientific">Spongospora subterranea</name>
    <dbReference type="NCBI Taxonomy" id="70186"/>
    <lineage>
        <taxon>Eukaryota</taxon>
        <taxon>Sar</taxon>
        <taxon>Rhizaria</taxon>
        <taxon>Endomyxa</taxon>
        <taxon>Phytomyxea</taxon>
        <taxon>Plasmodiophorida</taxon>
        <taxon>Plasmodiophoridae</taxon>
        <taxon>Spongospora</taxon>
    </lineage>
</organism>
<dbReference type="EMBL" id="HACM01007896">
    <property type="protein sequence ID" value="CRZ08338.1"/>
    <property type="molecule type" value="Transcribed_RNA"/>
</dbReference>
<accession>A0A0H5R357</accession>
<dbReference type="EMBL" id="HACM01007900">
    <property type="protein sequence ID" value="CRZ08342.1"/>
    <property type="molecule type" value="Transcribed_RNA"/>
</dbReference>
<reference evidence="2" key="1">
    <citation type="submission" date="2015-04" db="EMBL/GenBank/DDBJ databases">
        <title>The genome sequence of the plant pathogenic Rhizarian Plasmodiophora brassicae reveals insights in its biotrophic life cycle and the origin of chitin synthesis.</title>
        <authorList>
            <person name="Schwelm A."/>
            <person name="Fogelqvist J."/>
            <person name="Knaust A."/>
            <person name="Julke S."/>
            <person name="Lilja T."/>
            <person name="Dhandapani V."/>
            <person name="Bonilla-Rosso G."/>
            <person name="Karlsson M."/>
            <person name="Shevchenko A."/>
            <person name="Choi S.R."/>
            <person name="Kim H.G."/>
            <person name="Park J.Y."/>
            <person name="Lim Y.P."/>
            <person name="Ludwig-Muller J."/>
            <person name="Dixelius C."/>
        </authorList>
    </citation>
    <scope>NUCLEOTIDE SEQUENCE</scope>
    <source>
        <tissue evidence="2">Potato root galls</tissue>
    </source>
</reference>
<proteinExistence type="predicted"/>
<dbReference type="AlphaFoldDB" id="A0A0H5R357"/>
<feature type="transmembrane region" description="Helical" evidence="1">
    <location>
        <begin position="91"/>
        <end position="108"/>
    </location>
</feature>
<protein>
    <submittedName>
        <fullName evidence="2">Uncharacterized protein</fullName>
    </submittedName>
</protein>
<dbReference type="EMBL" id="HACM01007882">
    <property type="protein sequence ID" value="CRZ08324.1"/>
    <property type="molecule type" value="Transcribed_RNA"/>
</dbReference>
<evidence type="ECO:0000256" key="1">
    <source>
        <dbReference type="SAM" id="Phobius"/>
    </source>
</evidence>
<keyword evidence="1" id="KW-0472">Membrane</keyword>
<evidence type="ECO:0000313" key="2">
    <source>
        <dbReference type="EMBL" id="CRZ08346.1"/>
    </source>
</evidence>
<dbReference type="EMBL" id="HACM01007878">
    <property type="protein sequence ID" value="CRZ08320.1"/>
    <property type="molecule type" value="Transcribed_RNA"/>
</dbReference>
<name>A0A0H5R357_9EUKA</name>
<dbReference type="EMBL" id="HACM01007911">
    <property type="protein sequence ID" value="CRZ08353.1"/>
    <property type="molecule type" value="Transcribed_RNA"/>
</dbReference>
<dbReference type="EMBL" id="HACM01007903">
    <property type="protein sequence ID" value="CRZ08345.1"/>
    <property type="molecule type" value="Transcribed_RNA"/>
</dbReference>
<sequence>MFLKSLLQQINHVVPVQLIFTARALEGLFQRLVGMLMQLRKHITANHASDIFNIGLALSTFSGASIHRWLTGFVNSYRFILTISPITKKECTEVIFLFCLILVIVIFLW</sequence>
<keyword evidence="1" id="KW-0812">Transmembrane</keyword>
<keyword evidence="1" id="KW-1133">Transmembrane helix</keyword>
<dbReference type="EMBL" id="HACM01007904">
    <property type="protein sequence ID" value="CRZ08346.1"/>
    <property type="molecule type" value="Transcribed_RNA"/>
</dbReference>